<feature type="domain" description="ABC transporter" evidence="5">
    <location>
        <begin position="24"/>
        <end position="247"/>
    </location>
</feature>
<dbReference type="CDD" id="cd03220">
    <property type="entry name" value="ABC_KpsT_Wzt"/>
    <property type="match status" value="1"/>
</dbReference>
<dbReference type="InterPro" id="IPR017871">
    <property type="entry name" value="ABC_transporter-like_CS"/>
</dbReference>
<evidence type="ECO:0000259" key="5">
    <source>
        <dbReference type="PROSITE" id="PS50893"/>
    </source>
</evidence>
<dbReference type="GO" id="GO:0005524">
    <property type="term" value="F:ATP binding"/>
    <property type="evidence" value="ECO:0007669"/>
    <property type="project" value="UniProtKB-KW"/>
</dbReference>
<dbReference type="Pfam" id="PF00005">
    <property type="entry name" value="ABC_tran"/>
    <property type="match status" value="1"/>
</dbReference>
<dbReference type="SUPFAM" id="SSF52540">
    <property type="entry name" value="P-loop containing nucleoside triphosphate hydrolases"/>
    <property type="match status" value="1"/>
</dbReference>
<evidence type="ECO:0000256" key="1">
    <source>
        <dbReference type="ARBA" id="ARBA00005417"/>
    </source>
</evidence>
<evidence type="ECO:0000313" key="6">
    <source>
        <dbReference type="EMBL" id="MBD2774694.1"/>
    </source>
</evidence>
<protein>
    <submittedName>
        <fullName evidence="6">ABC transporter ATP-binding protein</fullName>
    </submittedName>
</protein>
<dbReference type="EMBL" id="JACXAE010000072">
    <property type="protein sequence ID" value="MBD2774694.1"/>
    <property type="molecule type" value="Genomic_DNA"/>
</dbReference>
<comment type="caution">
    <text evidence="6">The sequence shown here is derived from an EMBL/GenBank/DDBJ whole genome shotgun (WGS) entry which is preliminary data.</text>
</comment>
<keyword evidence="3" id="KW-0547">Nucleotide-binding</keyword>
<name>A0A8J6XMS5_9CYAN</name>
<accession>A0A8J6XMS5</accession>
<organism evidence="6 7">
    <name type="scientific">Iningainema tapete BLCC-T55</name>
    <dbReference type="NCBI Taxonomy" id="2748662"/>
    <lineage>
        <taxon>Bacteria</taxon>
        <taxon>Bacillati</taxon>
        <taxon>Cyanobacteriota</taxon>
        <taxon>Cyanophyceae</taxon>
        <taxon>Nostocales</taxon>
        <taxon>Scytonemataceae</taxon>
        <taxon>Iningainema tapete</taxon>
    </lineage>
</organism>
<keyword evidence="4 6" id="KW-0067">ATP-binding</keyword>
<dbReference type="AlphaFoldDB" id="A0A8J6XMS5"/>
<dbReference type="GO" id="GO:0140359">
    <property type="term" value="F:ABC-type transporter activity"/>
    <property type="evidence" value="ECO:0007669"/>
    <property type="project" value="InterPro"/>
</dbReference>
<dbReference type="PANTHER" id="PTHR46743:SF2">
    <property type="entry name" value="TEICHOIC ACIDS EXPORT ATP-BINDING PROTEIN TAGH"/>
    <property type="match status" value="1"/>
</dbReference>
<evidence type="ECO:0000256" key="4">
    <source>
        <dbReference type="ARBA" id="ARBA00022840"/>
    </source>
</evidence>
<dbReference type="RefSeq" id="WP_190832081.1">
    <property type="nucleotide sequence ID" value="NZ_CAWPPI010000072.1"/>
</dbReference>
<proteinExistence type="inferred from homology"/>
<dbReference type="Gene3D" id="2.70.50.60">
    <property type="entry name" value="abc- transporter (atp binding component) like domain"/>
    <property type="match status" value="1"/>
</dbReference>
<evidence type="ECO:0000313" key="7">
    <source>
        <dbReference type="Proteomes" id="UP000629098"/>
    </source>
</evidence>
<dbReference type="PANTHER" id="PTHR46743">
    <property type="entry name" value="TEICHOIC ACIDS EXPORT ATP-BINDING PROTEIN TAGH"/>
    <property type="match status" value="1"/>
</dbReference>
<dbReference type="InterPro" id="IPR003439">
    <property type="entry name" value="ABC_transporter-like_ATP-bd"/>
</dbReference>
<dbReference type="Proteomes" id="UP000629098">
    <property type="component" value="Unassembled WGS sequence"/>
</dbReference>
<dbReference type="CDD" id="cd10147">
    <property type="entry name" value="Wzt_C-like"/>
    <property type="match status" value="1"/>
</dbReference>
<dbReference type="PROSITE" id="PS50893">
    <property type="entry name" value="ABC_TRANSPORTER_2"/>
    <property type="match status" value="1"/>
</dbReference>
<dbReference type="InterPro" id="IPR015860">
    <property type="entry name" value="ABC_transpr_TagH-like"/>
</dbReference>
<dbReference type="GO" id="GO:0016887">
    <property type="term" value="F:ATP hydrolysis activity"/>
    <property type="evidence" value="ECO:0007669"/>
    <property type="project" value="InterPro"/>
</dbReference>
<dbReference type="InterPro" id="IPR050683">
    <property type="entry name" value="Bact_Polysacc_Export_ATP-bd"/>
</dbReference>
<comment type="similarity">
    <text evidence="1">Belongs to the ABC transporter superfamily.</text>
</comment>
<dbReference type="SMART" id="SM00382">
    <property type="entry name" value="AAA"/>
    <property type="match status" value="1"/>
</dbReference>
<evidence type="ECO:0000256" key="2">
    <source>
        <dbReference type="ARBA" id="ARBA00022448"/>
    </source>
</evidence>
<keyword evidence="7" id="KW-1185">Reference proteome</keyword>
<keyword evidence="2" id="KW-0813">Transport</keyword>
<dbReference type="PROSITE" id="PS00211">
    <property type="entry name" value="ABC_TRANSPORTER_1"/>
    <property type="match status" value="1"/>
</dbReference>
<reference evidence="6" key="1">
    <citation type="submission" date="2020-09" db="EMBL/GenBank/DDBJ databases">
        <title>Iningainema tapete sp. nov. (Scytonemataceae, Cyanobacteria) from greenhouses in central Florida (USA) produces two types of nodularin with biosynthetic potential for microcystin-LR and anabaenopeptins.</title>
        <authorList>
            <person name="Berthold D.E."/>
            <person name="Lefler F.W."/>
            <person name="Huang I.-S."/>
            <person name="Abdulla H."/>
            <person name="Zimba P.V."/>
            <person name="Laughinghouse H.D. IV."/>
        </authorList>
    </citation>
    <scope>NUCLEOTIDE SEQUENCE</scope>
    <source>
        <strain evidence="6">BLCCT55</strain>
    </source>
</reference>
<evidence type="ECO:0000256" key="3">
    <source>
        <dbReference type="ARBA" id="ARBA00022741"/>
    </source>
</evidence>
<dbReference type="Pfam" id="PF14524">
    <property type="entry name" value="Wzt_C"/>
    <property type="match status" value="1"/>
</dbReference>
<gene>
    <name evidence="6" type="ORF">ICL16_22155</name>
</gene>
<dbReference type="GO" id="GO:0016020">
    <property type="term" value="C:membrane"/>
    <property type="evidence" value="ECO:0007669"/>
    <property type="project" value="InterPro"/>
</dbReference>
<dbReference type="InterPro" id="IPR027417">
    <property type="entry name" value="P-loop_NTPase"/>
</dbReference>
<dbReference type="InterPro" id="IPR003593">
    <property type="entry name" value="AAA+_ATPase"/>
</dbReference>
<sequence>MGDEIAISLKNVSKCFKRYAHPVDRLKEILLPGKSISDEFWALQEINLEIPQGKTVGIIGRNGSGKSTLLQIIAGTLTPTTGEVQVKGRVSALLELGSGFNPEFTGRQNVFFNGQLLGLTQREIEEKFDEIAGFADIGDFLDEPVKTYSSGMFVRLAFAVAINVDPEILIVDEALSVGDGVFVHRCMAKIKEFQDTNGTILFVSHDIGAVNRLCSHCIWINDGRVVEEGAPIEVSKSYQAWMYEKINERIKSQSESSSDLNTNDIKKESLEEKQQEKLSQNSFTGKPFLAFQNLRRFGTGRCEIISLEILDSQGQETAFVMPDETLILKGKILSHTHVKNPLFGITMYDRLRVTIAGWNTTQYEYELPPLEKDKLICVTFKLKWPHIKSDSYSLEPAIADGSQENHEMMDWIQAPVTLQSGVTDLTFGFIRFTDVVVSHSGEFINYQLLSESLLK</sequence>
<dbReference type="InterPro" id="IPR029439">
    <property type="entry name" value="Wzt_C"/>
</dbReference>
<dbReference type="Gene3D" id="3.40.50.300">
    <property type="entry name" value="P-loop containing nucleotide triphosphate hydrolases"/>
    <property type="match status" value="1"/>
</dbReference>